<dbReference type="EMBL" id="HBUF01303533">
    <property type="protein sequence ID" value="CAG6691597.1"/>
    <property type="molecule type" value="Transcribed_RNA"/>
</dbReference>
<feature type="region of interest" description="Disordered" evidence="1">
    <location>
        <begin position="45"/>
        <end position="103"/>
    </location>
</feature>
<dbReference type="EMBL" id="HBUF01303531">
    <property type="protein sequence ID" value="CAG6691593.1"/>
    <property type="molecule type" value="Transcribed_RNA"/>
</dbReference>
<dbReference type="EMBL" id="HBUF01645182">
    <property type="protein sequence ID" value="CAG6785770.1"/>
    <property type="molecule type" value="Transcribed_RNA"/>
</dbReference>
<dbReference type="EMBL" id="HBUF01109448">
    <property type="protein sequence ID" value="CAG6639899.1"/>
    <property type="molecule type" value="Transcribed_RNA"/>
</dbReference>
<dbReference type="EMBL" id="HBUF01303530">
    <property type="protein sequence ID" value="CAG6691590.1"/>
    <property type="molecule type" value="Transcribed_RNA"/>
</dbReference>
<evidence type="ECO:0000256" key="1">
    <source>
        <dbReference type="SAM" id="MobiDB-lite"/>
    </source>
</evidence>
<feature type="compositionally biased region" description="Basic and acidic residues" evidence="1">
    <location>
        <begin position="11"/>
        <end position="27"/>
    </location>
</feature>
<protein>
    <submittedName>
        <fullName evidence="2">Uncharacterized protein</fullName>
    </submittedName>
</protein>
<dbReference type="EMBL" id="HBUF01645185">
    <property type="protein sequence ID" value="CAG6785779.1"/>
    <property type="molecule type" value="Transcribed_RNA"/>
</dbReference>
<dbReference type="EMBL" id="HBUF01645181">
    <property type="protein sequence ID" value="CAG6785767.1"/>
    <property type="molecule type" value="Transcribed_RNA"/>
</dbReference>
<dbReference type="EMBL" id="HBUF01645184">
    <property type="protein sequence ID" value="CAG6785776.1"/>
    <property type="molecule type" value="Transcribed_RNA"/>
</dbReference>
<dbReference type="EMBL" id="HBUF01109447">
    <property type="protein sequence ID" value="CAG6639897.1"/>
    <property type="molecule type" value="Transcribed_RNA"/>
</dbReference>
<feature type="region of interest" description="Disordered" evidence="1">
    <location>
        <begin position="1"/>
        <end position="27"/>
    </location>
</feature>
<sequence>MEATLEARAVSGEDKRAGTSQDTNREDTMLAVVAVEADIIGTTTTTRAAEATGPATTINRTRRPTTRTKLEVLPPVETTTSPEAVATRDSRAADTETTGTTTRTNKAVATVAVPVVVAAPVISQAAPRTLPVWRPIP</sequence>
<dbReference type="EMBL" id="HBUF01645178">
    <property type="protein sequence ID" value="CAG6785756.1"/>
    <property type="molecule type" value="Transcribed_RNA"/>
</dbReference>
<proteinExistence type="predicted"/>
<organism evidence="2">
    <name type="scientific">Cacopsylla melanoneura</name>
    <dbReference type="NCBI Taxonomy" id="428564"/>
    <lineage>
        <taxon>Eukaryota</taxon>
        <taxon>Metazoa</taxon>
        <taxon>Ecdysozoa</taxon>
        <taxon>Arthropoda</taxon>
        <taxon>Hexapoda</taxon>
        <taxon>Insecta</taxon>
        <taxon>Pterygota</taxon>
        <taxon>Neoptera</taxon>
        <taxon>Paraneoptera</taxon>
        <taxon>Hemiptera</taxon>
        <taxon>Sternorrhyncha</taxon>
        <taxon>Psylloidea</taxon>
        <taxon>Psyllidae</taxon>
        <taxon>Psyllinae</taxon>
        <taxon>Cacopsylla</taxon>
    </lineage>
</organism>
<dbReference type="EMBL" id="HBUF01645183">
    <property type="protein sequence ID" value="CAG6785773.1"/>
    <property type="molecule type" value="Transcribed_RNA"/>
</dbReference>
<dbReference type="EMBL" id="HBUF01303532">
    <property type="protein sequence ID" value="CAG6691595.1"/>
    <property type="molecule type" value="Transcribed_RNA"/>
</dbReference>
<dbReference type="AlphaFoldDB" id="A0A8D9BKL7"/>
<accession>A0A8D9BKL7</accession>
<dbReference type="EMBL" id="HBUF01345821">
    <property type="protein sequence ID" value="CAG6709225.1"/>
    <property type="molecule type" value="Transcribed_RNA"/>
</dbReference>
<dbReference type="EMBL" id="HBUF01645179">
    <property type="protein sequence ID" value="CAG6785759.1"/>
    <property type="molecule type" value="Transcribed_RNA"/>
</dbReference>
<name>A0A8D9BKL7_9HEMI</name>
<dbReference type="EMBL" id="HBUF01645180">
    <property type="protein sequence ID" value="CAG6785762.1"/>
    <property type="molecule type" value="Transcribed_RNA"/>
</dbReference>
<evidence type="ECO:0000313" key="2">
    <source>
        <dbReference type="EMBL" id="CAG6785776.1"/>
    </source>
</evidence>
<dbReference type="EMBL" id="HBUF01345820">
    <property type="protein sequence ID" value="CAG6709223.1"/>
    <property type="molecule type" value="Transcribed_RNA"/>
</dbReference>
<reference evidence="2" key="1">
    <citation type="submission" date="2021-05" db="EMBL/GenBank/DDBJ databases">
        <authorList>
            <person name="Alioto T."/>
            <person name="Alioto T."/>
            <person name="Gomez Garrido J."/>
        </authorList>
    </citation>
    <scope>NUCLEOTIDE SEQUENCE</scope>
</reference>
<feature type="compositionally biased region" description="Low complexity" evidence="1">
    <location>
        <begin position="45"/>
        <end position="59"/>
    </location>
</feature>